<evidence type="ECO:0000313" key="3">
    <source>
        <dbReference type="Proteomes" id="UP000252733"/>
    </source>
</evidence>
<keyword evidence="1" id="KW-0812">Transmembrane</keyword>
<accession>A0A2T0XDI5</accession>
<dbReference type="Pfam" id="PF03956">
    <property type="entry name" value="Lys_export"/>
    <property type="match status" value="2"/>
</dbReference>
<dbReference type="Proteomes" id="UP000252733">
    <property type="component" value="Unassembled WGS sequence"/>
</dbReference>
<feature type="transmembrane region" description="Helical" evidence="1">
    <location>
        <begin position="290"/>
        <end position="313"/>
    </location>
</feature>
<comment type="caution">
    <text evidence="2">The sequence shown here is derived from an EMBL/GenBank/DDBJ whole genome shotgun (WGS) entry which is preliminary data.</text>
</comment>
<dbReference type="GO" id="GO:0015661">
    <property type="term" value="F:L-lysine efflux transmembrane transporter activity"/>
    <property type="evidence" value="ECO:0007669"/>
    <property type="project" value="InterPro"/>
</dbReference>
<dbReference type="PANTHER" id="PTHR35804">
    <property type="entry name" value="LYSINE EXPORTER LYSO"/>
    <property type="match status" value="1"/>
</dbReference>
<dbReference type="AlphaFoldDB" id="A0A2T0XDI5"/>
<feature type="transmembrane region" description="Helical" evidence="1">
    <location>
        <begin position="180"/>
        <end position="202"/>
    </location>
</feature>
<keyword evidence="1" id="KW-0472">Membrane</keyword>
<feature type="transmembrane region" description="Helical" evidence="1">
    <location>
        <begin position="140"/>
        <end position="159"/>
    </location>
</feature>
<dbReference type="PANTHER" id="PTHR35804:SF1">
    <property type="entry name" value="LYSINE EXPORTER LYSO"/>
    <property type="match status" value="1"/>
</dbReference>
<dbReference type="OrthoDB" id="371078at2"/>
<protein>
    <submittedName>
        <fullName evidence="2">Uncharacterized membrane protein YbjE (DUF340 family)</fullName>
    </submittedName>
</protein>
<evidence type="ECO:0000313" key="2">
    <source>
        <dbReference type="EMBL" id="RCW36685.1"/>
    </source>
</evidence>
<dbReference type="EMBL" id="QPIZ01000008">
    <property type="protein sequence ID" value="RCW36685.1"/>
    <property type="molecule type" value="Genomic_DNA"/>
</dbReference>
<reference evidence="2 3" key="1">
    <citation type="submission" date="2018-07" db="EMBL/GenBank/DDBJ databases">
        <title>Freshwater and sediment microbial communities from various areas in North America, analyzing microbe dynamics in response to fracking.</title>
        <authorList>
            <person name="Lamendella R."/>
        </authorList>
    </citation>
    <scope>NUCLEOTIDE SEQUENCE [LARGE SCALE GENOMIC DNA]</scope>
    <source>
        <strain evidence="2 3">160A</strain>
    </source>
</reference>
<proteinExistence type="predicted"/>
<dbReference type="GO" id="GO:0005886">
    <property type="term" value="C:plasma membrane"/>
    <property type="evidence" value="ECO:0007669"/>
    <property type="project" value="TreeGrafter"/>
</dbReference>
<keyword evidence="1" id="KW-1133">Transmembrane helix</keyword>
<feature type="transmembrane region" description="Helical" evidence="1">
    <location>
        <begin position="33"/>
        <end position="50"/>
    </location>
</feature>
<feature type="transmembrane region" description="Helical" evidence="1">
    <location>
        <begin position="6"/>
        <end position="21"/>
    </location>
</feature>
<sequence length="315" mass="33332">MISLAVIGLFIVGIGIGLLFRKHPIVLKISEPLVSVAIFALLFFLGISVGTDERVVQNITTLGWQAILLSSGAILGSLILARLATSFFRDGKEKQPEKEKSRHKPLSSGWFIQILKNQSLWILLFFVAGTLGGRWGLFPAFWGDALVATATLYVMMILVGAGLGADPRALEILKRTSIRILLVPAIVVAGSLGGSLLTSFLIDSVDTTNGMAIGAGFGYYSLSAIFIGQISGSEMGVIALLANIFREVITLLAAPLMVKWFGKLGAIVAGGATAMDTTLPVIVKATGKEYAVISIFSGIVLSVLVPVLVPFILSS</sequence>
<evidence type="ECO:0000256" key="1">
    <source>
        <dbReference type="SAM" id="Phobius"/>
    </source>
</evidence>
<gene>
    <name evidence="2" type="ORF">DFO77_108127</name>
</gene>
<dbReference type="RefSeq" id="WP_106153836.1">
    <property type="nucleotide sequence ID" value="NZ_PVTS01000013.1"/>
</dbReference>
<dbReference type="InterPro" id="IPR005642">
    <property type="entry name" value="LysO"/>
</dbReference>
<organism evidence="2 3">
    <name type="scientific">Marinilabilia salmonicolor</name>
    <dbReference type="NCBI Taxonomy" id="989"/>
    <lineage>
        <taxon>Bacteria</taxon>
        <taxon>Pseudomonadati</taxon>
        <taxon>Bacteroidota</taxon>
        <taxon>Bacteroidia</taxon>
        <taxon>Marinilabiliales</taxon>
        <taxon>Marinilabiliaceae</taxon>
        <taxon>Marinilabilia</taxon>
    </lineage>
</organism>
<keyword evidence="3" id="KW-1185">Reference proteome</keyword>
<feature type="transmembrane region" description="Helical" evidence="1">
    <location>
        <begin position="62"/>
        <end position="85"/>
    </location>
</feature>
<name>A0A2T0XDI5_9BACT</name>